<accession>I0GX90</accession>
<dbReference type="PATRIC" id="fig|512565.3.peg.161"/>
<sequence>MADTTLHRKALRRLRRMPSLRQVVVRLDGPARALGSAMRRGPAVSARFLGVLDGRTLNIEIPLPAVAAAGVTGAELRIRRGRVRHSVPARIRAQAGGGCSFEATALLADGPRGLGLQPGAPWVLEAVVHTTGGTTSYAVVQSPPVQQSEGPTVPAPADPVTGNRYEARLTATGRLGLAVTPPEPLAEVAVISVGWLGARIGIRLVSCDEPPKAVEFTARTGEGRARVAATTTDGVVWCDIPLHELAVLGGPAKETFFDVHVRTGNRRLRVGRFLHDVVNPKPVLVPPTGIVWAAPGLAVSLRPYYTPAGSLTVSCRPIGLLAANGES</sequence>
<reference evidence="1 2" key="1">
    <citation type="submission" date="2012-02" db="EMBL/GenBank/DDBJ databases">
        <title>Complete genome sequence of Actinoplanes missouriensis 431 (= NBRC 102363).</title>
        <authorList>
            <person name="Ohnishi Y."/>
            <person name="Ishikawa J."/>
            <person name="Sekine M."/>
            <person name="Hosoyama A."/>
            <person name="Harada T."/>
            <person name="Narita H."/>
            <person name="Hata T."/>
            <person name="Konno Y."/>
            <person name="Tutikane K."/>
            <person name="Fujita N."/>
            <person name="Horinouchi S."/>
            <person name="Hayakawa M."/>
        </authorList>
    </citation>
    <scope>NUCLEOTIDE SEQUENCE [LARGE SCALE GENOMIC DNA]</scope>
    <source>
        <strain evidence="2">ATCC 14538 / DSM 43046 / CBS 188.64 / JCM 3121 / NBRC 102363 / NCIMB 12654 / NRRL B-3342 / UNCC 431</strain>
    </source>
</reference>
<dbReference type="RefSeq" id="WP_014440277.1">
    <property type="nucleotide sequence ID" value="NC_017093.1"/>
</dbReference>
<dbReference type="KEGG" id="ams:AMIS_1570"/>
<proteinExistence type="predicted"/>
<protein>
    <submittedName>
        <fullName evidence="1">Uncharacterized protein</fullName>
    </submittedName>
</protein>
<evidence type="ECO:0000313" key="2">
    <source>
        <dbReference type="Proteomes" id="UP000007882"/>
    </source>
</evidence>
<gene>
    <name evidence="1" type="ordered locus">AMIS_1570</name>
</gene>
<evidence type="ECO:0000313" key="1">
    <source>
        <dbReference type="EMBL" id="BAL85377.1"/>
    </source>
</evidence>
<organism evidence="1 2">
    <name type="scientific">Actinoplanes missouriensis (strain ATCC 14538 / DSM 43046 / CBS 188.64 / JCM 3121 / NBRC 102363 / NCIMB 12654 / NRRL B-3342 / UNCC 431)</name>
    <dbReference type="NCBI Taxonomy" id="512565"/>
    <lineage>
        <taxon>Bacteria</taxon>
        <taxon>Bacillati</taxon>
        <taxon>Actinomycetota</taxon>
        <taxon>Actinomycetes</taxon>
        <taxon>Micromonosporales</taxon>
        <taxon>Micromonosporaceae</taxon>
        <taxon>Actinoplanes</taxon>
    </lineage>
</organism>
<dbReference type="eggNOG" id="ENOG503448R">
    <property type="taxonomic scope" value="Bacteria"/>
</dbReference>
<name>I0GX90_ACTM4</name>
<dbReference type="EMBL" id="AP012319">
    <property type="protein sequence ID" value="BAL85377.1"/>
    <property type="molecule type" value="Genomic_DNA"/>
</dbReference>
<dbReference type="OrthoDB" id="3436381at2"/>
<dbReference type="Proteomes" id="UP000007882">
    <property type="component" value="Chromosome"/>
</dbReference>
<dbReference type="AlphaFoldDB" id="I0GX90"/>
<dbReference type="STRING" id="512565.AMIS_1570"/>
<dbReference type="HOGENOM" id="CLU_848966_0_0_11"/>
<keyword evidence="2" id="KW-1185">Reference proteome</keyword>